<dbReference type="Proteomes" id="UP000831701">
    <property type="component" value="Chromosome 2"/>
</dbReference>
<keyword evidence="2" id="KW-1185">Reference proteome</keyword>
<evidence type="ECO:0000313" key="2">
    <source>
        <dbReference type="Proteomes" id="UP000831701"/>
    </source>
</evidence>
<evidence type="ECO:0000313" key="1">
    <source>
        <dbReference type="EMBL" id="KAI3375643.1"/>
    </source>
</evidence>
<dbReference type="EMBL" id="CM041532">
    <property type="protein sequence ID" value="KAI3375643.1"/>
    <property type="molecule type" value="Genomic_DNA"/>
</dbReference>
<accession>A0ACB8X7F5</accession>
<organism evidence="1 2">
    <name type="scientific">Scortum barcoo</name>
    <name type="common">barcoo grunter</name>
    <dbReference type="NCBI Taxonomy" id="214431"/>
    <lineage>
        <taxon>Eukaryota</taxon>
        <taxon>Metazoa</taxon>
        <taxon>Chordata</taxon>
        <taxon>Craniata</taxon>
        <taxon>Vertebrata</taxon>
        <taxon>Euteleostomi</taxon>
        <taxon>Actinopterygii</taxon>
        <taxon>Neopterygii</taxon>
        <taxon>Teleostei</taxon>
        <taxon>Neoteleostei</taxon>
        <taxon>Acanthomorphata</taxon>
        <taxon>Eupercaria</taxon>
        <taxon>Centrarchiformes</taxon>
        <taxon>Terapontoidei</taxon>
        <taxon>Terapontidae</taxon>
        <taxon>Scortum</taxon>
    </lineage>
</organism>
<protein>
    <submittedName>
        <fullName evidence="1">Uncharacterized protein</fullName>
    </submittedName>
</protein>
<sequence length="122" mass="13489">MHAGLFLLLLALCSGGASENSASLKIQAFAGETAVLPCSISLQNDNPTVEWSKEGLKPDTAFLYRDGCETYEIKNPAFRFRTNLFLEEMKNGNISLRISNLQLSDAGTYICTLVQRMPLEVR</sequence>
<name>A0ACB8X7F5_9TELE</name>
<reference evidence="1" key="1">
    <citation type="submission" date="2022-04" db="EMBL/GenBank/DDBJ databases">
        <title>Jade perch genome.</title>
        <authorList>
            <person name="Chao B."/>
        </authorList>
    </citation>
    <scope>NUCLEOTIDE SEQUENCE</scope>
    <source>
        <strain evidence="1">CB-2022</strain>
    </source>
</reference>
<gene>
    <name evidence="1" type="ORF">L3Q82_003951</name>
</gene>
<proteinExistence type="predicted"/>
<comment type="caution">
    <text evidence="1">The sequence shown here is derived from an EMBL/GenBank/DDBJ whole genome shotgun (WGS) entry which is preliminary data.</text>
</comment>